<keyword evidence="1" id="KW-0285">Flavoprotein</keyword>
<dbReference type="PANTHER" id="PTHR42659:SF2">
    <property type="entry name" value="XANTHINE DEHYDROGENASE SUBUNIT C-RELATED"/>
    <property type="match status" value="1"/>
</dbReference>
<proteinExistence type="predicted"/>
<keyword evidence="6" id="KW-1185">Reference proteome</keyword>
<reference evidence="5 6" key="1">
    <citation type="submission" date="2019-01" db="EMBL/GenBank/DDBJ databases">
        <title>Egibacter rhizosphaerae EGI 80759T.</title>
        <authorList>
            <person name="Chen D.-D."/>
            <person name="Tian Y."/>
            <person name="Jiao J.-Y."/>
            <person name="Zhang X.-T."/>
            <person name="Zhang Y.-G."/>
            <person name="Zhang Y."/>
            <person name="Xiao M."/>
            <person name="Shu W.-S."/>
            <person name="Li W.-J."/>
        </authorList>
    </citation>
    <scope>NUCLEOTIDE SEQUENCE [LARGE SCALE GENOMIC DNA]</scope>
    <source>
        <strain evidence="5 6">EGI 80759</strain>
    </source>
</reference>
<dbReference type="Gene3D" id="3.30.465.10">
    <property type="match status" value="1"/>
</dbReference>
<dbReference type="AlphaFoldDB" id="A0A411YCX3"/>
<dbReference type="EMBL" id="CP036402">
    <property type="protein sequence ID" value="QBI19093.1"/>
    <property type="molecule type" value="Genomic_DNA"/>
</dbReference>
<dbReference type="SUPFAM" id="SSF55447">
    <property type="entry name" value="CO dehydrogenase flavoprotein C-terminal domain-like"/>
    <property type="match status" value="1"/>
</dbReference>
<dbReference type="PROSITE" id="PS51387">
    <property type="entry name" value="FAD_PCMH"/>
    <property type="match status" value="1"/>
</dbReference>
<protein>
    <submittedName>
        <fullName evidence="5">Xanthine dehydrogenase family protein subunit M</fullName>
    </submittedName>
</protein>
<dbReference type="PANTHER" id="PTHR42659">
    <property type="entry name" value="XANTHINE DEHYDROGENASE SUBUNIT C-RELATED"/>
    <property type="match status" value="1"/>
</dbReference>
<dbReference type="Pfam" id="PF00941">
    <property type="entry name" value="FAD_binding_5"/>
    <property type="match status" value="1"/>
</dbReference>
<dbReference type="InterPro" id="IPR036683">
    <property type="entry name" value="CO_DH_flav_C_dom_sf"/>
</dbReference>
<keyword evidence="3" id="KW-0560">Oxidoreductase</keyword>
<dbReference type="InterPro" id="IPR016167">
    <property type="entry name" value="FAD-bd_PCMH_sub1"/>
</dbReference>
<dbReference type="Gene3D" id="3.30.390.50">
    <property type="entry name" value="CO dehydrogenase flavoprotein, C-terminal domain"/>
    <property type="match status" value="1"/>
</dbReference>
<dbReference type="GO" id="GO:0071949">
    <property type="term" value="F:FAD binding"/>
    <property type="evidence" value="ECO:0007669"/>
    <property type="project" value="InterPro"/>
</dbReference>
<dbReference type="Gene3D" id="3.30.43.10">
    <property type="entry name" value="Uridine Diphospho-n-acetylenolpyruvylglucosamine Reductase, domain 2"/>
    <property type="match status" value="1"/>
</dbReference>
<dbReference type="Proteomes" id="UP000291469">
    <property type="component" value="Chromosome"/>
</dbReference>
<dbReference type="InterPro" id="IPR036318">
    <property type="entry name" value="FAD-bd_PCMH-like_sf"/>
</dbReference>
<evidence type="ECO:0000313" key="6">
    <source>
        <dbReference type="Proteomes" id="UP000291469"/>
    </source>
</evidence>
<feature type="domain" description="FAD-binding PCMH-type" evidence="4">
    <location>
        <begin position="1"/>
        <end position="179"/>
    </location>
</feature>
<sequence length="299" mass="30971">MKPPPFEYHAPDTVAEAVRRLGEGGKVLAGGQSLIPLLNMRLTAPRALVDVTGIEELRAVEVSSDTVRVGAAVRHRDLERHREAGEANPLLPQALGYVAHEVIRNRGTVVGSLAHADPAGELTAVLALCDGVVELARAGDGGEVVTRRVSASDFFLGPLEADIAPGELVTHAEFAALPATTGSAFVERARRHGDYALCGIAATVDAPDGEVAAARIATISVHPTPLVLDVGDAAAGRSLEPATAPEAWSAAGERVAAACEPEADLHAPAEYRRHLASVLTARALAQASAHARDRVPAAA</sequence>
<dbReference type="InterPro" id="IPR016169">
    <property type="entry name" value="FAD-bd_PCMH_sub2"/>
</dbReference>
<evidence type="ECO:0000256" key="1">
    <source>
        <dbReference type="ARBA" id="ARBA00022630"/>
    </source>
</evidence>
<name>A0A411YCX3_9ACTN</name>
<evidence type="ECO:0000313" key="5">
    <source>
        <dbReference type="EMBL" id="QBI19093.1"/>
    </source>
</evidence>
<dbReference type="InterPro" id="IPR002346">
    <property type="entry name" value="Mopterin_DH_FAD-bd"/>
</dbReference>
<evidence type="ECO:0000256" key="3">
    <source>
        <dbReference type="ARBA" id="ARBA00023002"/>
    </source>
</evidence>
<organism evidence="5 6">
    <name type="scientific">Egibacter rhizosphaerae</name>
    <dbReference type="NCBI Taxonomy" id="1670831"/>
    <lineage>
        <taxon>Bacteria</taxon>
        <taxon>Bacillati</taxon>
        <taxon>Actinomycetota</taxon>
        <taxon>Nitriliruptoria</taxon>
        <taxon>Egibacterales</taxon>
        <taxon>Egibacteraceae</taxon>
        <taxon>Egibacter</taxon>
    </lineage>
</organism>
<dbReference type="InterPro" id="IPR016166">
    <property type="entry name" value="FAD-bd_PCMH"/>
</dbReference>
<dbReference type="InterPro" id="IPR051312">
    <property type="entry name" value="Diverse_Substr_Oxidored"/>
</dbReference>
<dbReference type="KEGG" id="erz:ER308_05740"/>
<evidence type="ECO:0000259" key="4">
    <source>
        <dbReference type="PROSITE" id="PS51387"/>
    </source>
</evidence>
<dbReference type="RefSeq" id="WP_131154090.1">
    <property type="nucleotide sequence ID" value="NZ_CP036402.1"/>
</dbReference>
<dbReference type="OrthoDB" id="9793944at2"/>
<dbReference type="SUPFAM" id="SSF56176">
    <property type="entry name" value="FAD-binding/transporter-associated domain-like"/>
    <property type="match status" value="1"/>
</dbReference>
<keyword evidence="2" id="KW-0274">FAD</keyword>
<dbReference type="SMART" id="SM01092">
    <property type="entry name" value="CO_deh_flav_C"/>
    <property type="match status" value="1"/>
</dbReference>
<accession>A0A411YCX3</accession>
<dbReference type="GO" id="GO:0016491">
    <property type="term" value="F:oxidoreductase activity"/>
    <property type="evidence" value="ECO:0007669"/>
    <property type="project" value="UniProtKB-KW"/>
</dbReference>
<dbReference type="InterPro" id="IPR005107">
    <property type="entry name" value="CO_DH_flav_C"/>
</dbReference>
<dbReference type="Pfam" id="PF03450">
    <property type="entry name" value="CO_deh_flav_C"/>
    <property type="match status" value="1"/>
</dbReference>
<gene>
    <name evidence="5" type="ORF">ER308_05740</name>
</gene>
<evidence type="ECO:0000256" key="2">
    <source>
        <dbReference type="ARBA" id="ARBA00022827"/>
    </source>
</evidence>